<dbReference type="PANTHER" id="PTHR42977">
    <property type="entry name" value="HYDROLASE-RELATED"/>
    <property type="match status" value="1"/>
</dbReference>
<feature type="domain" description="AB hydrolase-1" evidence="1">
    <location>
        <begin position="33"/>
        <end position="277"/>
    </location>
</feature>
<evidence type="ECO:0000259" key="1">
    <source>
        <dbReference type="Pfam" id="PF00561"/>
    </source>
</evidence>
<dbReference type="EMBL" id="CP038799">
    <property type="protein sequence ID" value="QIV80018.1"/>
    <property type="molecule type" value="Genomic_DNA"/>
</dbReference>
<proteinExistence type="predicted"/>
<dbReference type="KEGG" id="mfre:EXE63_03190"/>
<dbReference type="PRINTS" id="PR00412">
    <property type="entry name" value="EPOXHYDRLASE"/>
</dbReference>
<dbReference type="InterPro" id="IPR029058">
    <property type="entry name" value="AB_hydrolase_fold"/>
</dbReference>
<gene>
    <name evidence="2" type="ORF">EXE63_03190</name>
</gene>
<dbReference type="Proteomes" id="UP000501849">
    <property type="component" value="Chromosome"/>
</dbReference>
<dbReference type="PRINTS" id="PR00111">
    <property type="entry name" value="ABHYDROLASE"/>
</dbReference>
<dbReference type="SUPFAM" id="SSF53474">
    <property type="entry name" value="alpha/beta-Hydrolases"/>
    <property type="match status" value="1"/>
</dbReference>
<reference evidence="2 3" key="1">
    <citation type="submission" date="2019-04" db="EMBL/GenBank/DDBJ databases">
        <title>Draft, Whole-Genome Sequence of the Anthracene-degrading Mycobacterium frederiksbergense LB501T, Isolated from a Polycyclic Aromatic Hydrocarbon (PAH)-Contaminated Soil.</title>
        <authorList>
            <person name="Augelletti F."/>
        </authorList>
    </citation>
    <scope>NUCLEOTIDE SEQUENCE [LARGE SCALE GENOMIC DNA]</scope>
    <source>
        <strain evidence="2 3">LB 501T</strain>
    </source>
</reference>
<dbReference type="RefSeq" id="WP_168140760.1">
    <property type="nucleotide sequence ID" value="NZ_CP038799.1"/>
</dbReference>
<dbReference type="InterPro" id="IPR051340">
    <property type="entry name" value="Haloalkane_dehalogenase"/>
</dbReference>
<dbReference type="Pfam" id="PF00561">
    <property type="entry name" value="Abhydrolase_1"/>
    <property type="match status" value="1"/>
</dbReference>
<dbReference type="InterPro" id="IPR000073">
    <property type="entry name" value="AB_hydrolase_1"/>
</dbReference>
<name>A0A6H0RY36_9MYCO</name>
<evidence type="ECO:0000313" key="3">
    <source>
        <dbReference type="Proteomes" id="UP000501849"/>
    </source>
</evidence>
<dbReference type="InterPro" id="IPR000639">
    <property type="entry name" value="Epox_hydrolase-like"/>
</dbReference>
<organism evidence="2 3">
    <name type="scientific">Mycolicibacterium frederiksbergense</name>
    <dbReference type="NCBI Taxonomy" id="117567"/>
    <lineage>
        <taxon>Bacteria</taxon>
        <taxon>Bacillati</taxon>
        <taxon>Actinomycetota</taxon>
        <taxon>Actinomycetes</taxon>
        <taxon>Mycobacteriales</taxon>
        <taxon>Mycobacteriaceae</taxon>
        <taxon>Mycolicibacterium</taxon>
    </lineage>
</organism>
<dbReference type="Gene3D" id="3.40.50.1820">
    <property type="entry name" value="alpha/beta hydrolase"/>
    <property type="match status" value="1"/>
</dbReference>
<keyword evidence="3" id="KW-1185">Reference proteome</keyword>
<dbReference type="PANTHER" id="PTHR42977:SF1">
    <property type="entry name" value="BLR6576 PROTEIN"/>
    <property type="match status" value="1"/>
</dbReference>
<dbReference type="GO" id="GO:0004301">
    <property type="term" value="F:epoxide hydrolase activity"/>
    <property type="evidence" value="ECO:0007669"/>
    <property type="project" value="TreeGrafter"/>
</dbReference>
<sequence>MTDLVPVPVRHRRIVIDGVDTFYREAGPADAEVVLLPHGYPCSSYAFRHLLPALGDRWRLLAPDLPGFGYSATPAPQEFGYTFDAYGQFLGKFAAGLGLASYALWLHDYGSQFGLHLAMSAPDRVTGLIIQNGDIYPDAFGPKYAFLERAWENPGPQARRTITEHVTLQGFRSEFVGELPEVLADRISPDLWTLHWSLMATPERIANLIRLLEDQPSTLQRFDAEQAYLREHRPPALIVWGVNDGYMPEASARAYLRDLPEAEVHTFDGGHWLLETHLGEVVPLVREFLSRPALRRRSHP</sequence>
<dbReference type="AlphaFoldDB" id="A0A6H0RY36"/>
<keyword evidence="2" id="KW-0378">Hydrolase</keyword>
<evidence type="ECO:0000313" key="2">
    <source>
        <dbReference type="EMBL" id="QIV80018.1"/>
    </source>
</evidence>
<accession>A0A6H0RY36</accession>
<protein>
    <submittedName>
        <fullName evidence="2">Alpha/beta hydrolase</fullName>
    </submittedName>
</protein>